<name>A0ABX0TQZ1_9SPHN</name>
<gene>
    <name evidence="2" type="ORF">FHS31_000389</name>
</gene>
<feature type="transmembrane region" description="Helical" evidence="1">
    <location>
        <begin position="150"/>
        <end position="167"/>
    </location>
</feature>
<accession>A0ABX0TQZ1</accession>
<feature type="transmembrane region" description="Helical" evidence="1">
    <location>
        <begin position="82"/>
        <end position="105"/>
    </location>
</feature>
<keyword evidence="1" id="KW-1133">Transmembrane helix</keyword>
<keyword evidence="3" id="KW-1185">Reference proteome</keyword>
<keyword evidence="1" id="KW-0472">Membrane</keyword>
<dbReference type="EMBL" id="JAAOZC010000001">
    <property type="protein sequence ID" value="NIJ06807.1"/>
    <property type="molecule type" value="Genomic_DNA"/>
</dbReference>
<feature type="transmembrane region" description="Helical" evidence="1">
    <location>
        <begin position="50"/>
        <end position="70"/>
    </location>
</feature>
<dbReference type="Proteomes" id="UP000727456">
    <property type="component" value="Unassembled WGS sequence"/>
</dbReference>
<proteinExistence type="predicted"/>
<feature type="transmembrane region" description="Helical" evidence="1">
    <location>
        <begin position="173"/>
        <end position="193"/>
    </location>
</feature>
<organism evidence="2 3">
    <name type="scientific">Sphingomonas vulcanisoli</name>
    <dbReference type="NCBI Taxonomy" id="1658060"/>
    <lineage>
        <taxon>Bacteria</taxon>
        <taxon>Pseudomonadati</taxon>
        <taxon>Pseudomonadota</taxon>
        <taxon>Alphaproteobacteria</taxon>
        <taxon>Sphingomonadales</taxon>
        <taxon>Sphingomonadaceae</taxon>
        <taxon>Sphingomonas</taxon>
    </lineage>
</organism>
<feature type="transmembrane region" description="Helical" evidence="1">
    <location>
        <begin position="17"/>
        <end position="38"/>
    </location>
</feature>
<evidence type="ECO:0008006" key="4">
    <source>
        <dbReference type="Google" id="ProtNLM"/>
    </source>
</evidence>
<keyword evidence="1" id="KW-0812">Transmembrane</keyword>
<sequence length="256" mass="27721">MATLVIPPLTAARGERFFLISAIVMSVLVVAGFSLQLAAGRSSFGAPLRVHIHAIIFFGWVVLYLTQNILAARGSLALHRRLGWLSLAWIPAMVAMGTYVTVLLVRLGHTPFFFQPGYFLIMDPLSVFTFAGLAAAAIVKRRQTQWHRRLMFCGMAILLGPGVGRLIPMPLLIPYAGEAVFALVILFPIAGVIRDLRVTGRVHPAWWWGLATIAAMQFTINLITFSAVGVGIYNAVAAGSPGANVPPLAFPPFPPH</sequence>
<protein>
    <recommendedName>
        <fullName evidence="4">Histidine kinase N-terminal 7TM region domain-containing protein</fullName>
    </recommendedName>
</protein>
<feature type="transmembrane region" description="Helical" evidence="1">
    <location>
        <begin position="117"/>
        <end position="138"/>
    </location>
</feature>
<dbReference type="RefSeq" id="WP_243843203.1">
    <property type="nucleotide sequence ID" value="NZ_JAAOZC010000001.1"/>
</dbReference>
<evidence type="ECO:0000313" key="3">
    <source>
        <dbReference type="Proteomes" id="UP000727456"/>
    </source>
</evidence>
<evidence type="ECO:0000256" key="1">
    <source>
        <dbReference type="SAM" id="Phobius"/>
    </source>
</evidence>
<comment type="caution">
    <text evidence="2">The sequence shown here is derived from an EMBL/GenBank/DDBJ whole genome shotgun (WGS) entry which is preliminary data.</text>
</comment>
<feature type="transmembrane region" description="Helical" evidence="1">
    <location>
        <begin position="205"/>
        <end position="233"/>
    </location>
</feature>
<evidence type="ECO:0000313" key="2">
    <source>
        <dbReference type="EMBL" id="NIJ06807.1"/>
    </source>
</evidence>
<reference evidence="2 3" key="1">
    <citation type="submission" date="2020-03" db="EMBL/GenBank/DDBJ databases">
        <title>Genomic Encyclopedia of Type Strains, Phase III (KMG-III): the genomes of soil and plant-associated and newly described type strains.</title>
        <authorList>
            <person name="Whitman W."/>
        </authorList>
    </citation>
    <scope>NUCLEOTIDE SEQUENCE [LARGE SCALE GENOMIC DNA]</scope>
    <source>
        <strain evidence="2 3">CECT 8804</strain>
    </source>
</reference>